<organism evidence="4 5">
    <name type="scientific">Flavobacterium akiainvivens</name>
    <dbReference type="NCBI Taxonomy" id="1202724"/>
    <lineage>
        <taxon>Bacteria</taxon>
        <taxon>Pseudomonadati</taxon>
        <taxon>Bacteroidota</taxon>
        <taxon>Flavobacteriia</taxon>
        <taxon>Flavobacteriales</taxon>
        <taxon>Flavobacteriaceae</taxon>
        <taxon>Flavobacterium</taxon>
    </lineage>
</organism>
<dbReference type="AlphaFoldDB" id="A0A0M9VIF5"/>
<evidence type="ECO:0000259" key="3">
    <source>
        <dbReference type="Pfam" id="PF02397"/>
    </source>
</evidence>
<accession>A0A0M9VIF5</accession>
<evidence type="ECO:0000313" key="4">
    <source>
        <dbReference type="EMBL" id="KOS06359.1"/>
    </source>
</evidence>
<dbReference type="OrthoDB" id="9808602at2"/>
<dbReference type="PATRIC" id="fig|1202724.3.peg.2117"/>
<feature type="transmembrane region" description="Helical" evidence="2">
    <location>
        <begin position="6"/>
        <end position="31"/>
    </location>
</feature>
<evidence type="ECO:0000256" key="2">
    <source>
        <dbReference type="SAM" id="Phobius"/>
    </source>
</evidence>
<name>A0A0M9VIF5_9FLAO</name>
<keyword evidence="2" id="KW-0472">Membrane</keyword>
<keyword evidence="5" id="KW-1185">Reference proteome</keyword>
<protein>
    <submittedName>
        <fullName evidence="4">Sugar transferase</fullName>
    </submittedName>
</protein>
<dbReference type="STRING" id="1202724.AM493_10200"/>
<keyword evidence="4" id="KW-0808">Transferase</keyword>
<keyword evidence="2" id="KW-1133">Transmembrane helix</keyword>
<comment type="similarity">
    <text evidence="1">Belongs to the bacterial sugar transferase family.</text>
</comment>
<dbReference type="Pfam" id="PF02397">
    <property type="entry name" value="Bac_transf"/>
    <property type="match status" value="1"/>
</dbReference>
<evidence type="ECO:0000256" key="1">
    <source>
        <dbReference type="ARBA" id="ARBA00006464"/>
    </source>
</evidence>
<dbReference type="GO" id="GO:0016780">
    <property type="term" value="F:phosphotransferase activity, for other substituted phosphate groups"/>
    <property type="evidence" value="ECO:0007669"/>
    <property type="project" value="TreeGrafter"/>
</dbReference>
<dbReference type="PANTHER" id="PTHR30576">
    <property type="entry name" value="COLANIC BIOSYNTHESIS UDP-GLUCOSE LIPID CARRIER TRANSFERASE"/>
    <property type="match status" value="1"/>
</dbReference>
<feature type="domain" description="Bacterial sugar transferase" evidence="3">
    <location>
        <begin position="3"/>
        <end position="184"/>
    </location>
</feature>
<proteinExistence type="inferred from homology"/>
<dbReference type="PANTHER" id="PTHR30576:SF20">
    <property type="entry name" value="QUINOVOSAMINEPHOSPHOTRANSFERAE-RELATED"/>
    <property type="match status" value="1"/>
</dbReference>
<keyword evidence="2" id="KW-0812">Transmembrane</keyword>
<dbReference type="EMBL" id="LIYD01000005">
    <property type="protein sequence ID" value="KOS06359.1"/>
    <property type="molecule type" value="Genomic_DNA"/>
</dbReference>
<comment type="caution">
    <text evidence="4">The sequence shown here is derived from an EMBL/GenBank/DDBJ whole genome shotgun (WGS) entry which is preliminary data.</text>
</comment>
<reference evidence="4 5" key="1">
    <citation type="submission" date="2015-08" db="EMBL/GenBank/DDBJ databases">
        <title>Whole genome sequence of Flavobacterium akiainvivens IK-1T, from decaying Wikstroemia oahuensis, an endemic Hawaiian shrub.</title>
        <authorList>
            <person name="Wan X."/>
            <person name="Hou S."/>
            <person name="Saito J."/>
            <person name="Donachie S."/>
        </authorList>
    </citation>
    <scope>NUCLEOTIDE SEQUENCE [LARGE SCALE GENOMIC DNA]</scope>
    <source>
        <strain evidence="4 5">IK-1</strain>
    </source>
</reference>
<dbReference type="RefSeq" id="WP_054407864.1">
    <property type="nucleotide sequence ID" value="NZ_FOYA01000001.1"/>
</dbReference>
<evidence type="ECO:0000313" key="5">
    <source>
        <dbReference type="Proteomes" id="UP000037755"/>
    </source>
</evidence>
<dbReference type="Proteomes" id="UP000037755">
    <property type="component" value="Unassembled WGS sequence"/>
</dbReference>
<gene>
    <name evidence="4" type="ORF">AM493_10200</name>
</gene>
<sequence>MLKRGFDIFFALTGLLLAGWAIVLFFLLATLDTRKNGIFKQKRIGQYGRPFIIYKLRSIASVSPEGKWTITRLGRFMRDYKIDELPQFINILKGDMSAVGPRPDIPGYYDTLVGDDRLVLQLKPGLTGPSNLKYWNEEYDLAAQPNPLRYNDEVLFPDKVRINLCYFKKQSFWLDLKIIFYTITGKRFADDAFYC</sequence>
<dbReference type="InterPro" id="IPR003362">
    <property type="entry name" value="Bact_transf"/>
</dbReference>